<dbReference type="InterPro" id="IPR050515">
    <property type="entry name" value="Beta-lactam/transpept"/>
</dbReference>
<dbReference type="InterPro" id="IPR036138">
    <property type="entry name" value="PBP_dimer_sf"/>
</dbReference>
<evidence type="ECO:0000259" key="13">
    <source>
        <dbReference type="Pfam" id="PF03717"/>
    </source>
</evidence>
<dbReference type="EMBL" id="JAUSTP010000004">
    <property type="protein sequence ID" value="MDQ0189114.1"/>
    <property type="molecule type" value="Genomic_DNA"/>
</dbReference>
<evidence type="ECO:0000256" key="2">
    <source>
        <dbReference type="ARBA" id="ARBA00004236"/>
    </source>
</evidence>
<keyword evidence="6" id="KW-0133">Cell shape</keyword>
<feature type="transmembrane region" description="Helical" evidence="11">
    <location>
        <begin position="27"/>
        <end position="50"/>
    </location>
</feature>
<keyword evidence="7" id="KW-0573">Peptidoglycan synthesis</keyword>
<comment type="subcellular location">
    <subcellularLocation>
        <location evidence="2">Cell membrane</location>
    </subcellularLocation>
    <subcellularLocation>
        <location evidence="1">Membrane</location>
        <topology evidence="1">Single-pass membrane protein</topology>
    </subcellularLocation>
</comment>
<dbReference type="Gene3D" id="3.90.1310.10">
    <property type="entry name" value="Penicillin-binding protein 2a (Domain 2)"/>
    <property type="match status" value="1"/>
</dbReference>
<proteinExistence type="inferred from homology"/>
<gene>
    <name evidence="14" type="ORF">J2S03_000930</name>
</gene>
<evidence type="ECO:0000256" key="8">
    <source>
        <dbReference type="ARBA" id="ARBA00022989"/>
    </source>
</evidence>
<dbReference type="PANTHER" id="PTHR30627">
    <property type="entry name" value="PEPTIDOGLYCAN D,D-TRANSPEPTIDASE"/>
    <property type="match status" value="1"/>
</dbReference>
<evidence type="ECO:0000256" key="10">
    <source>
        <dbReference type="ARBA" id="ARBA00023316"/>
    </source>
</evidence>
<evidence type="ECO:0000256" key="3">
    <source>
        <dbReference type="ARBA" id="ARBA00007171"/>
    </source>
</evidence>
<feature type="domain" description="Penicillin-binding protein transpeptidase" evidence="12">
    <location>
        <begin position="293"/>
        <end position="677"/>
    </location>
</feature>
<dbReference type="InterPro" id="IPR012338">
    <property type="entry name" value="Beta-lactam/transpept-like"/>
</dbReference>
<dbReference type="PANTHER" id="PTHR30627:SF2">
    <property type="entry name" value="PEPTIDOGLYCAN D,D-TRANSPEPTIDASE MRDA"/>
    <property type="match status" value="1"/>
</dbReference>
<dbReference type="InterPro" id="IPR001460">
    <property type="entry name" value="PCN-bd_Tpept"/>
</dbReference>
<dbReference type="Pfam" id="PF03717">
    <property type="entry name" value="PBP_dimer"/>
    <property type="match status" value="1"/>
</dbReference>
<keyword evidence="4" id="KW-1003">Cell membrane</keyword>
<evidence type="ECO:0000256" key="1">
    <source>
        <dbReference type="ARBA" id="ARBA00004167"/>
    </source>
</evidence>
<evidence type="ECO:0000256" key="7">
    <source>
        <dbReference type="ARBA" id="ARBA00022984"/>
    </source>
</evidence>
<name>A0ABT9XFP4_9BACL</name>
<dbReference type="Pfam" id="PF00905">
    <property type="entry name" value="Transpeptidase"/>
    <property type="match status" value="1"/>
</dbReference>
<dbReference type="RefSeq" id="WP_274454906.1">
    <property type="nucleotide sequence ID" value="NZ_CP067097.1"/>
</dbReference>
<evidence type="ECO:0000313" key="15">
    <source>
        <dbReference type="Proteomes" id="UP001232973"/>
    </source>
</evidence>
<comment type="caution">
    <text evidence="14">The sequence shown here is derived from an EMBL/GenBank/DDBJ whole genome shotgun (WGS) entry which is preliminary data.</text>
</comment>
<keyword evidence="15" id="KW-1185">Reference proteome</keyword>
<protein>
    <submittedName>
        <fullName evidence="14">Penicillin-binding protein 2</fullName>
    </submittedName>
</protein>
<comment type="similarity">
    <text evidence="3">Belongs to the transpeptidase family.</text>
</comment>
<evidence type="ECO:0000256" key="6">
    <source>
        <dbReference type="ARBA" id="ARBA00022960"/>
    </source>
</evidence>
<dbReference type="Proteomes" id="UP001232973">
    <property type="component" value="Unassembled WGS sequence"/>
</dbReference>
<evidence type="ECO:0000256" key="11">
    <source>
        <dbReference type="SAM" id="Phobius"/>
    </source>
</evidence>
<evidence type="ECO:0000256" key="9">
    <source>
        <dbReference type="ARBA" id="ARBA00023136"/>
    </source>
</evidence>
<dbReference type="Gene3D" id="3.40.710.10">
    <property type="entry name" value="DD-peptidase/beta-lactamase superfamily"/>
    <property type="match status" value="1"/>
</dbReference>
<evidence type="ECO:0000256" key="4">
    <source>
        <dbReference type="ARBA" id="ARBA00022475"/>
    </source>
</evidence>
<dbReference type="SUPFAM" id="SSF56519">
    <property type="entry name" value="Penicillin binding protein dimerisation domain"/>
    <property type="match status" value="1"/>
</dbReference>
<dbReference type="SUPFAM" id="SSF56601">
    <property type="entry name" value="beta-lactamase/transpeptidase-like"/>
    <property type="match status" value="1"/>
</dbReference>
<sequence length="715" mass="78723">MATRQQRSQIRRSEEDRLTDRRRRTHLFRVNVVFSCVFLALSSLIFRLGYLQITKGAYFRSQAKTTSVQNIPVLPARGRIYDTNGNLLAYDEPIYSVYFTRVKNINTSSGELKKIAALLAPVFHTTEAHVLALLNADPQYSTITLFKNITEDQLTFISEHAGQLPGVDVQMDGQREYPYKDLAGQVLGYVGAITPQNEAYYVKKKGYKEIQQVGVAGLEYEYENLLQGKVGYQQVQYSTVNGSTKPVGYIPPVSGDNLKLTLDGRVQADTQNAVLQAIQNYERQNHQTITDAAAVMINVKTGGIIAMASYPYLDPNWMVPGGDFTQHAQYLSSSGAEINNAIQSPLDPGSTVKPVNLMIGLEHGVITPNTEFDDNAPVQMIGTYPMKEDASYGWINDIQAIAVSDDRFFYNVGLDLGHWLGSTPTSGGYPQGGNYQKWLNTDFIKGILDLAQGEMRFGLGELTGIDLPGEQAGNFEIEDLQAGKKPTNVQLSAKQIQQIAETVKKTGQYVNYGSPYDLAGMAFGQMQQFTPIELLQYVATIADNGKKLQPHLLQAVYPPGLEQSLANTNEKPISTVKPVVQANLKINPTYLKLAQEGMYAACNTPEGTAYDYFGDAPYKAAGKTGTAEITMHGQSVNNSVFIGYAPYNDPQIAVAVMVPGAGYGAVTAVPIARQMMDDYFDEHHESFMPKSQWTNGSIPANWTSSPAYKLPEESK</sequence>
<organism evidence="14 15">
    <name type="scientific">Alicyclobacillus cycloheptanicus</name>
    <dbReference type="NCBI Taxonomy" id="1457"/>
    <lineage>
        <taxon>Bacteria</taxon>
        <taxon>Bacillati</taxon>
        <taxon>Bacillota</taxon>
        <taxon>Bacilli</taxon>
        <taxon>Bacillales</taxon>
        <taxon>Alicyclobacillaceae</taxon>
        <taxon>Alicyclobacillus</taxon>
    </lineage>
</organism>
<evidence type="ECO:0000256" key="5">
    <source>
        <dbReference type="ARBA" id="ARBA00022692"/>
    </source>
</evidence>
<keyword evidence="8 11" id="KW-1133">Transmembrane helix</keyword>
<evidence type="ECO:0000313" key="14">
    <source>
        <dbReference type="EMBL" id="MDQ0189114.1"/>
    </source>
</evidence>
<accession>A0ABT9XFP4</accession>
<evidence type="ECO:0000259" key="12">
    <source>
        <dbReference type="Pfam" id="PF00905"/>
    </source>
</evidence>
<keyword evidence="5 11" id="KW-0812">Transmembrane</keyword>
<dbReference type="InterPro" id="IPR005311">
    <property type="entry name" value="PBP_dimer"/>
</dbReference>
<keyword evidence="10" id="KW-0961">Cell wall biogenesis/degradation</keyword>
<keyword evidence="9 11" id="KW-0472">Membrane</keyword>
<reference evidence="14 15" key="1">
    <citation type="submission" date="2023-07" db="EMBL/GenBank/DDBJ databases">
        <title>Genomic Encyclopedia of Type Strains, Phase IV (KMG-IV): sequencing the most valuable type-strain genomes for metagenomic binning, comparative biology and taxonomic classification.</title>
        <authorList>
            <person name="Goeker M."/>
        </authorList>
    </citation>
    <scope>NUCLEOTIDE SEQUENCE [LARGE SCALE GENOMIC DNA]</scope>
    <source>
        <strain evidence="14 15">DSM 4006</strain>
    </source>
</reference>
<feature type="domain" description="Penicillin-binding protein dimerisation" evidence="13">
    <location>
        <begin position="75"/>
        <end position="238"/>
    </location>
</feature>